<dbReference type="EMBL" id="KN822040">
    <property type="protein sequence ID" value="KIM62713.1"/>
    <property type="molecule type" value="Genomic_DNA"/>
</dbReference>
<sequence>MYQGLIESYAAMSECAARCMEELDIIERITAHDLQQSHPALANALYGGFNGGGGIGLRDFVTSPLRY</sequence>
<name>A0A0C2ZMB7_9AGAM</name>
<evidence type="ECO:0000313" key="1">
    <source>
        <dbReference type="EMBL" id="KIM62713.1"/>
    </source>
</evidence>
<reference evidence="2" key="2">
    <citation type="submission" date="2015-01" db="EMBL/GenBank/DDBJ databases">
        <title>Evolutionary Origins and Diversification of the Mycorrhizal Mutualists.</title>
        <authorList>
            <consortium name="DOE Joint Genome Institute"/>
            <consortium name="Mycorrhizal Genomics Consortium"/>
            <person name="Kohler A."/>
            <person name="Kuo A."/>
            <person name="Nagy L.G."/>
            <person name="Floudas D."/>
            <person name="Copeland A."/>
            <person name="Barry K.W."/>
            <person name="Cichocki N."/>
            <person name="Veneault-Fourrey C."/>
            <person name="LaButti K."/>
            <person name="Lindquist E.A."/>
            <person name="Lipzen A."/>
            <person name="Lundell T."/>
            <person name="Morin E."/>
            <person name="Murat C."/>
            <person name="Riley R."/>
            <person name="Ohm R."/>
            <person name="Sun H."/>
            <person name="Tunlid A."/>
            <person name="Henrissat B."/>
            <person name="Grigoriev I.V."/>
            <person name="Hibbett D.S."/>
            <person name="Martin F."/>
        </authorList>
    </citation>
    <scope>NUCLEOTIDE SEQUENCE [LARGE SCALE GENOMIC DNA]</scope>
    <source>
        <strain evidence="2">Foug A</strain>
    </source>
</reference>
<evidence type="ECO:0000313" key="2">
    <source>
        <dbReference type="Proteomes" id="UP000053989"/>
    </source>
</evidence>
<protein>
    <submittedName>
        <fullName evidence="1">Uncharacterized protein</fullName>
    </submittedName>
</protein>
<proteinExistence type="predicted"/>
<gene>
    <name evidence="1" type="ORF">SCLCIDRAFT_1214820</name>
</gene>
<reference evidence="1 2" key="1">
    <citation type="submission" date="2014-04" db="EMBL/GenBank/DDBJ databases">
        <authorList>
            <consortium name="DOE Joint Genome Institute"/>
            <person name="Kuo A."/>
            <person name="Kohler A."/>
            <person name="Nagy L.G."/>
            <person name="Floudas D."/>
            <person name="Copeland A."/>
            <person name="Barry K.W."/>
            <person name="Cichocki N."/>
            <person name="Veneault-Fourrey C."/>
            <person name="LaButti K."/>
            <person name="Lindquist E.A."/>
            <person name="Lipzen A."/>
            <person name="Lundell T."/>
            <person name="Morin E."/>
            <person name="Murat C."/>
            <person name="Sun H."/>
            <person name="Tunlid A."/>
            <person name="Henrissat B."/>
            <person name="Grigoriev I.V."/>
            <person name="Hibbett D.S."/>
            <person name="Martin F."/>
            <person name="Nordberg H.P."/>
            <person name="Cantor M.N."/>
            <person name="Hua S.X."/>
        </authorList>
    </citation>
    <scope>NUCLEOTIDE SEQUENCE [LARGE SCALE GENOMIC DNA]</scope>
    <source>
        <strain evidence="1 2">Foug A</strain>
    </source>
</reference>
<dbReference type="AlphaFoldDB" id="A0A0C2ZMB7"/>
<organism evidence="1 2">
    <name type="scientific">Scleroderma citrinum Foug A</name>
    <dbReference type="NCBI Taxonomy" id="1036808"/>
    <lineage>
        <taxon>Eukaryota</taxon>
        <taxon>Fungi</taxon>
        <taxon>Dikarya</taxon>
        <taxon>Basidiomycota</taxon>
        <taxon>Agaricomycotina</taxon>
        <taxon>Agaricomycetes</taxon>
        <taxon>Agaricomycetidae</taxon>
        <taxon>Boletales</taxon>
        <taxon>Sclerodermatineae</taxon>
        <taxon>Sclerodermataceae</taxon>
        <taxon>Scleroderma</taxon>
    </lineage>
</organism>
<dbReference type="Proteomes" id="UP000053989">
    <property type="component" value="Unassembled WGS sequence"/>
</dbReference>
<dbReference type="InParanoid" id="A0A0C2ZMB7"/>
<dbReference type="HOGENOM" id="CLU_2813917_0_0_1"/>
<accession>A0A0C2ZMB7</accession>
<keyword evidence="2" id="KW-1185">Reference proteome</keyword>